<dbReference type="Proteomes" id="UP000441523">
    <property type="component" value="Unassembled WGS sequence"/>
</dbReference>
<reference evidence="1 2" key="1">
    <citation type="submission" date="2019-09" db="EMBL/GenBank/DDBJ databases">
        <title>YIM 132548 draft genome.</title>
        <authorList>
            <person name="Jiang L."/>
        </authorList>
    </citation>
    <scope>NUCLEOTIDE SEQUENCE [LARGE SCALE GENOMIC DNA]</scope>
    <source>
        <strain evidence="1 2">YIM 132548</strain>
    </source>
</reference>
<accession>A0A6N6MX97</accession>
<gene>
    <name evidence="1" type="ORF">F6X51_05555</name>
</gene>
<dbReference type="EMBL" id="VZZJ01000003">
    <property type="protein sequence ID" value="KAB1075346.1"/>
    <property type="molecule type" value="Genomic_DNA"/>
</dbReference>
<keyword evidence="2" id="KW-1185">Reference proteome</keyword>
<name>A0A6N6MX97_9HYPH</name>
<organism evidence="1 2">
    <name type="scientific">Methylobacterium planeticum</name>
    <dbReference type="NCBI Taxonomy" id="2615211"/>
    <lineage>
        <taxon>Bacteria</taxon>
        <taxon>Pseudomonadati</taxon>
        <taxon>Pseudomonadota</taxon>
        <taxon>Alphaproteobacteria</taxon>
        <taxon>Hyphomicrobiales</taxon>
        <taxon>Methylobacteriaceae</taxon>
        <taxon>Methylobacterium</taxon>
    </lineage>
</organism>
<sequence>MIRFARREVVRDRIGKTAIIDADSRTPQGFGPGVLFTFQASGLAPALIADSAEACYRFGNAYSTP</sequence>
<dbReference type="AlphaFoldDB" id="A0A6N6MX97"/>
<dbReference type="RefSeq" id="WP_150962213.1">
    <property type="nucleotide sequence ID" value="NZ_VZZJ01000003.1"/>
</dbReference>
<evidence type="ECO:0000313" key="1">
    <source>
        <dbReference type="EMBL" id="KAB1075346.1"/>
    </source>
</evidence>
<comment type="caution">
    <text evidence="1">The sequence shown here is derived from an EMBL/GenBank/DDBJ whole genome shotgun (WGS) entry which is preliminary data.</text>
</comment>
<protein>
    <submittedName>
        <fullName evidence="1">Uncharacterized protein</fullName>
    </submittedName>
</protein>
<evidence type="ECO:0000313" key="2">
    <source>
        <dbReference type="Proteomes" id="UP000441523"/>
    </source>
</evidence>
<proteinExistence type="predicted"/>